<evidence type="ECO:0000313" key="8">
    <source>
        <dbReference type="Proteomes" id="UP000004931"/>
    </source>
</evidence>
<evidence type="ECO:0000313" key="7">
    <source>
        <dbReference type="EMBL" id="EAW30341.1"/>
    </source>
</evidence>
<name>A0YFC7_9GAMM</name>
<dbReference type="Proteomes" id="UP000004931">
    <property type="component" value="Unassembled WGS sequence"/>
</dbReference>
<dbReference type="InterPro" id="IPR003819">
    <property type="entry name" value="TauD/TfdA-like"/>
</dbReference>
<dbReference type="PANTHER" id="PTHR30468:SF1">
    <property type="entry name" value="ALPHA-KETOGLUTARATE-DEPENDENT SULFONATE DIOXYGENASE"/>
    <property type="match status" value="1"/>
</dbReference>
<evidence type="ECO:0000256" key="5">
    <source>
        <dbReference type="ARBA" id="ARBA00023004"/>
    </source>
</evidence>
<evidence type="ECO:0000256" key="3">
    <source>
        <dbReference type="ARBA" id="ARBA00022964"/>
    </source>
</evidence>
<keyword evidence="2" id="KW-0479">Metal-binding</keyword>
<comment type="caution">
    <text evidence="7">The sequence shown here is derived from an EMBL/GenBank/DDBJ whole genome shotgun (WGS) entry which is preliminary data.</text>
</comment>
<dbReference type="GO" id="GO:0005737">
    <property type="term" value="C:cytoplasm"/>
    <property type="evidence" value="ECO:0007669"/>
    <property type="project" value="TreeGrafter"/>
</dbReference>
<dbReference type="GO" id="GO:0046872">
    <property type="term" value="F:metal ion binding"/>
    <property type="evidence" value="ECO:0007669"/>
    <property type="project" value="UniProtKB-KW"/>
</dbReference>
<dbReference type="GO" id="GO:0006790">
    <property type="term" value="P:sulfur compound metabolic process"/>
    <property type="evidence" value="ECO:0007669"/>
    <property type="project" value="TreeGrafter"/>
</dbReference>
<protein>
    <submittedName>
        <fullName evidence="7">Taurine dioxygenase</fullName>
    </submittedName>
</protein>
<dbReference type="eggNOG" id="COG2175">
    <property type="taxonomic scope" value="Bacteria"/>
</dbReference>
<keyword evidence="3 7" id="KW-0223">Dioxygenase</keyword>
<comment type="similarity">
    <text evidence="1">Belongs to the TfdA dioxygenase family.</text>
</comment>
<dbReference type="SUPFAM" id="SSF51197">
    <property type="entry name" value="Clavaminate synthase-like"/>
    <property type="match status" value="1"/>
</dbReference>
<evidence type="ECO:0000259" key="6">
    <source>
        <dbReference type="Pfam" id="PF02668"/>
    </source>
</evidence>
<keyword evidence="4" id="KW-0560">Oxidoreductase</keyword>
<feature type="domain" description="TauD/TfdA-like" evidence="6">
    <location>
        <begin position="19"/>
        <end position="278"/>
    </location>
</feature>
<dbReference type="InterPro" id="IPR042098">
    <property type="entry name" value="TauD-like_sf"/>
</dbReference>
<dbReference type="PANTHER" id="PTHR30468">
    <property type="entry name" value="ALPHA-KETOGLUTARATE-DEPENDENT SULFONATE DIOXYGENASE"/>
    <property type="match status" value="1"/>
</dbReference>
<dbReference type="Pfam" id="PF02668">
    <property type="entry name" value="TauD"/>
    <property type="match status" value="1"/>
</dbReference>
<organism evidence="7 8">
    <name type="scientific">marine gamma proteobacterium HTCC2143</name>
    <dbReference type="NCBI Taxonomy" id="247633"/>
    <lineage>
        <taxon>Bacteria</taxon>
        <taxon>Pseudomonadati</taxon>
        <taxon>Pseudomonadota</taxon>
        <taxon>Gammaproteobacteria</taxon>
        <taxon>Cellvibrionales</taxon>
        <taxon>Spongiibacteraceae</taxon>
        <taxon>BD1-7 clade</taxon>
    </lineage>
</organism>
<dbReference type="InterPro" id="IPR051323">
    <property type="entry name" value="AtsK-like"/>
</dbReference>
<accession>A0YFC7</accession>
<gene>
    <name evidence="7" type="ORF">GP2143_09055</name>
</gene>
<dbReference type="Gene3D" id="3.60.130.10">
    <property type="entry name" value="Clavaminate synthase-like"/>
    <property type="match status" value="1"/>
</dbReference>
<dbReference type="EMBL" id="AAVT01000008">
    <property type="protein sequence ID" value="EAW30341.1"/>
    <property type="molecule type" value="Genomic_DNA"/>
</dbReference>
<reference evidence="7 8" key="1">
    <citation type="journal article" date="2010" name="J. Bacteriol.">
        <title>Genome sequence of the oligotrophic marine Gammaproteobacterium HTCC2143, isolated from the Oregon Coast.</title>
        <authorList>
            <person name="Oh H.M."/>
            <person name="Kang I."/>
            <person name="Ferriera S."/>
            <person name="Giovannoni S.J."/>
            <person name="Cho J.C."/>
        </authorList>
    </citation>
    <scope>NUCLEOTIDE SEQUENCE [LARGE SCALE GENOMIC DNA]</scope>
    <source>
        <strain evidence="7 8">HTCC2143</strain>
    </source>
</reference>
<dbReference type="STRING" id="247633.GP2143_09055"/>
<dbReference type="AlphaFoldDB" id="A0YFC7"/>
<evidence type="ECO:0000256" key="4">
    <source>
        <dbReference type="ARBA" id="ARBA00023002"/>
    </source>
</evidence>
<dbReference type="GO" id="GO:0000908">
    <property type="term" value="F:taurine dioxygenase activity"/>
    <property type="evidence" value="ECO:0007669"/>
    <property type="project" value="TreeGrafter"/>
</dbReference>
<evidence type="ECO:0000256" key="1">
    <source>
        <dbReference type="ARBA" id="ARBA00005896"/>
    </source>
</evidence>
<keyword evidence="8" id="KW-1185">Reference proteome</keyword>
<keyword evidence="5" id="KW-0408">Iron</keyword>
<proteinExistence type="inferred from homology"/>
<evidence type="ECO:0000256" key="2">
    <source>
        <dbReference type="ARBA" id="ARBA00022723"/>
    </source>
</evidence>
<sequence length="288" mass="33133">MQQYNNKQEEDMASYDFSVKKLTPNIGALITGIDLTKGASQEICAQLKEVLLDAKVLFFRDQNISLEQHMSFARHFGDLEVHPFAPTHKDHPEVLVLSHGKDSKGTENFWHSDVTWRKEPSLGSILRAKRVPETGGDTLFADMYVAYENLSDEVKEKVEGRIAIHDFGRVFGRNLTEEKRQEMKRKYPLSEHPVIRTHPETGRKAIYVNTAFTDSIKDMDKAESAALLAHLYAQANTPEYQCRFKWQPNSIAFWDNRSCQHYAASDYWPNVRVMERVTIVGDKPYYSS</sequence>